<dbReference type="InterPro" id="IPR001041">
    <property type="entry name" value="2Fe-2S_ferredoxin-type"/>
</dbReference>
<dbReference type="SUPFAM" id="SSF54292">
    <property type="entry name" value="2Fe-2S ferredoxin-like"/>
    <property type="match status" value="1"/>
</dbReference>
<dbReference type="Pfam" id="PF00111">
    <property type="entry name" value="Fer2"/>
    <property type="match status" value="1"/>
</dbReference>
<dbReference type="OrthoDB" id="9796880at2"/>
<dbReference type="PANTHER" id="PTHR45331:SF1">
    <property type="entry name" value="ALDEHYDE OXIDOREDUCTASE IRON-SULFUR-BINDING SUBUNIT PAOA"/>
    <property type="match status" value="1"/>
</dbReference>
<dbReference type="CDD" id="cd00207">
    <property type="entry name" value="fer2"/>
    <property type="match status" value="1"/>
</dbReference>
<dbReference type="PROSITE" id="PS51318">
    <property type="entry name" value="TAT"/>
    <property type="match status" value="1"/>
</dbReference>
<dbReference type="RefSeq" id="WP_100341705.1">
    <property type="nucleotide sequence ID" value="NZ_PGFJ01000002.1"/>
</dbReference>
<dbReference type="Gene3D" id="3.10.20.30">
    <property type="match status" value="1"/>
</dbReference>
<comment type="caution">
    <text evidence="7">The sequence shown here is derived from an EMBL/GenBank/DDBJ whole genome shotgun (WGS) entry which is preliminary data.</text>
</comment>
<evidence type="ECO:0000313" key="8">
    <source>
        <dbReference type="Proteomes" id="UP000242687"/>
    </source>
</evidence>
<reference evidence="7 8" key="1">
    <citation type="submission" date="2017-11" db="EMBL/GenBank/DDBJ databases">
        <title>Genomic Encyclopedia of Archaeal and Bacterial Type Strains, Phase II (KMG-II): From Individual Species to Whole Genera.</title>
        <authorList>
            <person name="Goeker M."/>
        </authorList>
    </citation>
    <scope>NUCLEOTIDE SEQUENCE [LARGE SCALE GENOMIC DNA]</scope>
    <source>
        <strain evidence="7 8">DSM 28175</strain>
    </source>
</reference>
<evidence type="ECO:0000256" key="5">
    <source>
        <dbReference type="ARBA" id="ARBA00023014"/>
    </source>
</evidence>
<dbReference type="FunFam" id="3.10.20.30:FF:000020">
    <property type="entry name" value="Xanthine dehydrogenase iron-sulfur subunit"/>
    <property type="match status" value="1"/>
</dbReference>
<dbReference type="GO" id="GO:0016903">
    <property type="term" value="F:oxidoreductase activity, acting on the aldehyde or oxo group of donors"/>
    <property type="evidence" value="ECO:0007669"/>
    <property type="project" value="TreeGrafter"/>
</dbReference>
<proteinExistence type="predicted"/>
<dbReference type="InterPro" id="IPR002888">
    <property type="entry name" value="2Fe-2S-bd"/>
</dbReference>
<evidence type="ECO:0000259" key="6">
    <source>
        <dbReference type="PROSITE" id="PS51085"/>
    </source>
</evidence>
<dbReference type="EMBL" id="PGFJ01000002">
    <property type="protein sequence ID" value="PJJ79361.1"/>
    <property type="molecule type" value="Genomic_DNA"/>
</dbReference>
<accession>A0A2H9VLZ8</accession>
<dbReference type="GO" id="GO:0051537">
    <property type="term" value="F:2 iron, 2 sulfur cluster binding"/>
    <property type="evidence" value="ECO:0007669"/>
    <property type="project" value="UniProtKB-KW"/>
</dbReference>
<dbReference type="AlphaFoldDB" id="A0A2H9VLZ8"/>
<evidence type="ECO:0000313" key="7">
    <source>
        <dbReference type="EMBL" id="PJJ79361.1"/>
    </source>
</evidence>
<keyword evidence="2" id="KW-0479">Metal-binding</keyword>
<dbReference type="Gene3D" id="1.10.150.120">
    <property type="entry name" value="[2Fe-2S]-binding domain"/>
    <property type="match status" value="1"/>
</dbReference>
<protein>
    <submittedName>
        <fullName evidence="7">Xanthine dehydrogenase YagT iron-sulfur-binding subunit</fullName>
    </submittedName>
</protein>
<evidence type="ECO:0000256" key="1">
    <source>
        <dbReference type="ARBA" id="ARBA00022714"/>
    </source>
</evidence>
<dbReference type="InterPro" id="IPR012675">
    <property type="entry name" value="Beta-grasp_dom_sf"/>
</dbReference>
<dbReference type="PROSITE" id="PS00197">
    <property type="entry name" value="2FE2S_FER_1"/>
    <property type="match status" value="1"/>
</dbReference>
<evidence type="ECO:0000256" key="3">
    <source>
        <dbReference type="ARBA" id="ARBA00023002"/>
    </source>
</evidence>
<keyword evidence="1" id="KW-0001">2Fe-2S</keyword>
<name>A0A2H9VLZ8_9SPHI</name>
<keyword evidence="3" id="KW-0560">Oxidoreductase</keyword>
<evidence type="ECO:0000256" key="4">
    <source>
        <dbReference type="ARBA" id="ARBA00023004"/>
    </source>
</evidence>
<sequence>MANNQTPLTEEEKKLFGDLMPEELEEIIDSGLNRRHFMKLIGLASAGLLAAYVVGAEQALARGVALDVQEFPPAAVENAVTVNFKINTQSVNVVVDSRMTLLDTLRERLGLTGSKKGCDHGQCGACTVIVDGNRVLSCLTLAATCEGRSVISVEGLAKNNTLNPMQAAFLKHDGFQCGFCTSGQICSAVALMKEAKEGQASYITSNIRQPQSSITLSDDEIAERMSGNICRCGAYPNIVAAIKEAQTGKAVEQTWQFVG</sequence>
<dbReference type="PROSITE" id="PS51085">
    <property type="entry name" value="2FE2S_FER_2"/>
    <property type="match status" value="1"/>
</dbReference>
<dbReference type="InterPro" id="IPR006311">
    <property type="entry name" value="TAT_signal"/>
</dbReference>
<evidence type="ECO:0000256" key="2">
    <source>
        <dbReference type="ARBA" id="ARBA00022723"/>
    </source>
</evidence>
<keyword evidence="5" id="KW-0411">Iron-sulfur</keyword>
<gene>
    <name evidence="7" type="ORF">CLV57_2493</name>
</gene>
<dbReference type="SUPFAM" id="SSF47741">
    <property type="entry name" value="CO dehydrogenase ISP C-domain like"/>
    <property type="match status" value="1"/>
</dbReference>
<feature type="domain" description="2Fe-2S ferredoxin-type" evidence="6">
    <location>
        <begin position="80"/>
        <end position="156"/>
    </location>
</feature>
<dbReference type="GO" id="GO:0046872">
    <property type="term" value="F:metal ion binding"/>
    <property type="evidence" value="ECO:0007669"/>
    <property type="project" value="UniProtKB-KW"/>
</dbReference>
<dbReference type="Pfam" id="PF01799">
    <property type="entry name" value="Fer2_2"/>
    <property type="match status" value="1"/>
</dbReference>
<dbReference type="Proteomes" id="UP000242687">
    <property type="component" value="Unassembled WGS sequence"/>
</dbReference>
<dbReference type="InterPro" id="IPR036884">
    <property type="entry name" value="2Fe-2S-bd_dom_sf"/>
</dbReference>
<dbReference type="GO" id="GO:0042597">
    <property type="term" value="C:periplasmic space"/>
    <property type="evidence" value="ECO:0007669"/>
    <property type="project" value="TreeGrafter"/>
</dbReference>
<keyword evidence="8" id="KW-1185">Reference proteome</keyword>
<dbReference type="PANTHER" id="PTHR45331">
    <property type="entry name" value="OXIDOREDUCTASE, IRON-SULPHUR BINDING SUBUNIT-RELATED-RELATED"/>
    <property type="match status" value="1"/>
</dbReference>
<dbReference type="InterPro" id="IPR006058">
    <property type="entry name" value="2Fe2S_fd_BS"/>
</dbReference>
<organism evidence="7 8">
    <name type="scientific">Mucilaginibacter auburnensis</name>
    <dbReference type="NCBI Taxonomy" id="1457233"/>
    <lineage>
        <taxon>Bacteria</taxon>
        <taxon>Pseudomonadati</taxon>
        <taxon>Bacteroidota</taxon>
        <taxon>Sphingobacteriia</taxon>
        <taxon>Sphingobacteriales</taxon>
        <taxon>Sphingobacteriaceae</taxon>
        <taxon>Mucilaginibacter</taxon>
    </lineage>
</organism>
<dbReference type="InterPro" id="IPR052914">
    <property type="entry name" value="Aldehyde_Oxdr_Iron-Sulfur"/>
</dbReference>
<keyword evidence="4" id="KW-0408">Iron</keyword>
<dbReference type="InterPro" id="IPR036010">
    <property type="entry name" value="2Fe-2S_ferredoxin-like_sf"/>
</dbReference>